<evidence type="ECO:0000259" key="1">
    <source>
        <dbReference type="Pfam" id="PF13391"/>
    </source>
</evidence>
<proteinExistence type="predicted"/>
<keyword evidence="3" id="KW-1185">Reference proteome</keyword>
<dbReference type="Pfam" id="PF13391">
    <property type="entry name" value="HNH_2"/>
    <property type="match status" value="1"/>
</dbReference>
<comment type="caution">
    <text evidence="2">The sequence shown here is derived from an EMBL/GenBank/DDBJ whole genome shotgun (WGS) entry which is preliminary data.</text>
</comment>
<name>A0A443HXV8_BYSSP</name>
<gene>
    <name evidence="2" type="ORF">C8Q69DRAFT_443083</name>
</gene>
<dbReference type="RefSeq" id="XP_028486311.1">
    <property type="nucleotide sequence ID" value="XM_028628892.1"/>
</dbReference>
<feature type="domain" description="HNH nuclease" evidence="1">
    <location>
        <begin position="98"/>
        <end position="193"/>
    </location>
</feature>
<accession>A0A443HXV8</accession>
<protein>
    <recommendedName>
        <fullName evidence="1">HNH nuclease domain-containing protein</fullName>
    </recommendedName>
</protein>
<evidence type="ECO:0000313" key="3">
    <source>
        <dbReference type="Proteomes" id="UP000283841"/>
    </source>
</evidence>
<dbReference type="AlphaFoldDB" id="A0A443HXV8"/>
<dbReference type="GeneID" id="39598169"/>
<dbReference type="Proteomes" id="UP000283841">
    <property type="component" value="Unassembled WGS sequence"/>
</dbReference>
<dbReference type="InterPro" id="IPR003615">
    <property type="entry name" value="HNH_nuc"/>
</dbReference>
<sequence>MSNLSEFPVISAEDRADLKRHAIDRVQRYVPAGRSLDKLLVPALLASLEFLGSGISQASMMIQSCTNILSIFTSHYSSQVSLTSFIDGVSPDSHIQQCVITKRMLRKDWKDAGKPSGETPSNLEVAHIIPFIYGPHKNQNPSDKYATRRWTCLYHYFPVLHGKIYAEKINDPLNTITLASYIHKEFGEFNIALRPTGFSNEYEVNVYDGFDDVFSPLLPKDRLLRLSISPGNEDIKLPDPNFLDTYYRLAEIFHASRIDEEIDRHIQDFKDLTCLAEDGSTNINQLLTI</sequence>
<organism evidence="2 3">
    <name type="scientific">Byssochlamys spectabilis</name>
    <name type="common">Paecilomyces variotii</name>
    <dbReference type="NCBI Taxonomy" id="264951"/>
    <lineage>
        <taxon>Eukaryota</taxon>
        <taxon>Fungi</taxon>
        <taxon>Dikarya</taxon>
        <taxon>Ascomycota</taxon>
        <taxon>Pezizomycotina</taxon>
        <taxon>Eurotiomycetes</taxon>
        <taxon>Eurotiomycetidae</taxon>
        <taxon>Eurotiales</taxon>
        <taxon>Thermoascaceae</taxon>
        <taxon>Paecilomyces</taxon>
    </lineage>
</organism>
<dbReference type="EMBL" id="RCNU01000003">
    <property type="protein sequence ID" value="RWQ96666.1"/>
    <property type="molecule type" value="Genomic_DNA"/>
</dbReference>
<reference evidence="2 3" key="1">
    <citation type="journal article" date="2018" name="Front. Microbiol.">
        <title>Genomic and genetic insights into a cosmopolitan fungus, Paecilomyces variotii (Eurotiales).</title>
        <authorList>
            <person name="Urquhart A.S."/>
            <person name="Mondo S.J."/>
            <person name="Makela M.R."/>
            <person name="Hane J.K."/>
            <person name="Wiebenga A."/>
            <person name="He G."/>
            <person name="Mihaltcheva S."/>
            <person name="Pangilinan J."/>
            <person name="Lipzen A."/>
            <person name="Barry K."/>
            <person name="de Vries R.P."/>
            <person name="Grigoriev I.V."/>
            <person name="Idnurm A."/>
        </authorList>
    </citation>
    <scope>NUCLEOTIDE SEQUENCE [LARGE SCALE GENOMIC DNA]</scope>
    <source>
        <strain evidence="2 3">CBS 101075</strain>
    </source>
</reference>
<dbReference type="VEuPathDB" id="FungiDB:C8Q69DRAFT_443083"/>
<evidence type="ECO:0000313" key="2">
    <source>
        <dbReference type="EMBL" id="RWQ96666.1"/>
    </source>
</evidence>